<keyword evidence="1" id="KW-0472">Membrane</keyword>
<feature type="transmembrane region" description="Helical" evidence="1">
    <location>
        <begin position="195"/>
        <end position="219"/>
    </location>
</feature>
<dbReference type="EMBL" id="MN738843">
    <property type="protein sequence ID" value="QHT27841.1"/>
    <property type="molecule type" value="Genomic_DNA"/>
</dbReference>
<reference evidence="2" key="1">
    <citation type="journal article" date="2020" name="Nature">
        <title>Giant virus diversity and host interactions through global metagenomics.</title>
        <authorList>
            <person name="Schulz F."/>
            <person name="Roux S."/>
            <person name="Paez-Espino D."/>
            <person name="Jungbluth S."/>
            <person name="Walsh D.A."/>
            <person name="Denef V.J."/>
            <person name="McMahon K.D."/>
            <person name="Konstantinidis K.T."/>
            <person name="Eloe-Fadrosh E.A."/>
            <person name="Kyrpides N.C."/>
            <person name="Woyke T."/>
        </authorList>
    </citation>
    <scope>NUCLEOTIDE SEQUENCE</scope>
    <source>
        <strain evidence="2">GVMAG-M-3300000115-19</strain>
    </source>
</reference>
<organism evidence="2">
    <name type="scientific">viral metagenome</name>
    <dbReference type="NCBI Taxonomy" id="1070528"/>
    <lineage>
        <taxon>unclassified sequences</taxon>
        <taxon>metagenomes</taxon>
        <taxon>organismal metagenomes</taxon>
    </lineage>
</organism>
<feature type="transmembrane region" description="Helical" evidence="1">
    <location>
        <begin position="6"/>
        <end position="33"/>
    </location>
</feature>
<sequence>MYTKKISVISLLIYTLIGIGLPIVLSLILGYLFSFIKDKDDKKLIPFENNKNDVDKAFETANIIYITAKENKEAATGTGTGTEAGTEETDFITAETTKNEAQEEYDNEAKKLVSYNIPSDYMKERLVYHPITLFFSILLPFIVCFFLHYSIEKSDVGLIIGISIALSFVVPLVDIGLYMGYKIFKKNDKFKMKDYIIPVVTFISNFMAVVIVSFITIGLKKNRK</sequence>
<evidence type="ECO:0000313" key="2">
    <source>
        <dbReference type="EMBL" id="QHT27841.1"/>
    </source>
</evidence>
<proteinExistence type="predicted"/>
<keyword evidence="1" id="KW-0812">Transmembrane</keyword>
<evidence type="ECO:0000256" key="1">
    <source>
        <dbReference type="SAM" id="Phobius"/>
    </source>
</evidence>
<name>A0A6C0EGW9_9ZZZZ</name>
<protein>
    <submittedName>
        <fullName evidence="2">Uncharacterized protein</fullName>
    </submittedName>
</protein>
<dbReference type="AlphaFoldDB" id="A0A6C0EGW9"/>
<feature type="transmembrane region" description="Helical" evidence="1">
    <location>
        <begin position="157"/>
        <end position="183"/>
    </location>
</feature>
<feature type="transmembrane region" description="Helical" evidence="1">
    <location>
        <begin position="131"/>
        <end position="151"/>
    </location>
</feature>
<accession>A0A6C0EGW9</accession>
<keyword evidence="1" id="KW-1133">Transmembrane helix</keyword>